<keyword evidence="2" id="KW-1185">Reference proteome</keyword>
<organism evidence="1 2">
    <name type="scientific">Salix brachista</name>
    <dbReference type="NCBI Taxonomy" id="2182728"/>
    <lineage>
        <taxon>Eukaryota</taxon>
        <taxon>Viridiplantae</taxon>
        <taxon>Streptophyta</taxon>
        <taxon>Embryophyta</taxon>
        <taxon>Tracheophyta</taxon>
        <taxon>Spermatophyta</taxon>
        <taxon>Magnoliopsida</taxon>
        <taxon>eudicotyledons</taxon>
        <taxon>Gunneridae</taxon>
        <taxon>Pentapetalae</taxon>
        <taxon>rosids</taxon>
        <taxon>fabids</taxon>
        <taxon>Malpighiales</taxon>
        <taxon>Salicaceae</taxon>
        <taxon>Saliceae</taxon>
        <taxon>Salix</taxon>
    </lineage>
</organism>
<dbReference type="AlphaFoldDB" id="A0A5N5KV69"/>
<evidence type="ECO:0000313" key="2">
    <source>
        <dbReference type="Proteomes" id="UP000326939"/>
    </source>
</evidence>
<sequence>MEDFNKSLLYLGLVGQNLSPKGEILLDHPNPSQTSWNWRKLLQVRELVRGSFTVKIGNGEDTFLWLDYWLPDGKRLCDMFSPRELSHTGLAWEAKVSSIVSGNQWDFPSDYGPLQVAWQTIPFHPSAMRVDRQEWVHHASRDCTIKSIWEHVRTTKQTVASRGRLNWPGLPWDRAWEWAVNEFHNKNHPKHNIAGLIMAASVYHIWCERNRRLYNQVYCSATHTRNEIIRTIRDKLANLGSQAQISQSILHQWDVH</sequence>
<name>A0A5N5KV69_9ROSI</name>
<protein>
    <recommendedName>
        <fullName evidence="3">Reverse transcriptase zinc-binding domain-containing protein</fullName>
    </recommendedName>
</protein>
<evidence type="ECO:0008006" key="3">
    <source>
        <dbReference type="Google" id="ProtNLM"/>
    </source>
</evidence>
<gene>
    <name evidence="1" type="ORF">DKX38_017124</name>
</gene>
<accession>A0A5N5KV69</accession>
<evidence type="ECO:0000313" key="1">
    <source>
        <dbReference type="EMBL" id="KAB5534038.1"/>
    </source>
</evidence>
<reference evidence="2" key="1">
    <citation type="journal article" date="2019" name="Gigascience">
        <title>De novo genome assembly of the endangered Acer yangbiense, a plant species with extremely small populations endemic to Yunnan Province, China.</title>
        <authorList>
            <person name="Yang J."/>
            <person name="Wariss H.M."/>
            <person name="Tao L."/>
            <person name="Zhang R."/>
            <person name="Yun Q."/>
            <person name="Hollingsworth P."/>
            <person name="Dao Z."/>
            <person name="Luo G."/>
            <person name="Guo H."/>
            <person name="Ma Y."/>
            <person name="Sun W."/>
        </authorList>
    </citation>
    <scope>NUCLEOTIDE SEQUENCE [LARGE SCALE GENOMIC DNA]</scope>
    <source>
        <strain evidence="2">cv. br00</strain>
    </source>
</reference>
<dbReference type="Proteomes" id="UP000326939">
    <property type="component" value="Chromosome 11"/>
</dbReference>
<proteinExistence type="predicted"/>
<dbReference type="EMBL" id="VDCV01000011">
    <property type="protein sequence ID" value="KAB5534038.1"/>
    <property type="molecule type" value="Genomic_DNA"/>
</dbReference>
<comment type="caution">
    <text evidence="1">The sequence shown here is derived from an EMBL/GenBank/DDBJ whole genome shotgun (WGS) entry which is preliminary data.</text>
</comment>